<feature type="compositionally biased region" description="Basic and acidic residues" evidence="1">
    <location>
        <begin position="58"/>
        <end position="72"/>
    </location>
</feature>
<accession>A0ABD0KCQ1</accession>
<evidence type="ECO:0000313" key="3">
    <source>
        <dbReference type="Proteomes" id="UP001519460"/>
    </source>
</evidence>
<reference evidence="2 3" key="1">
    <citation type="journal article" date="2023" name="Sci. Data">
        <title>Genome assembly of the Korean intertidal mud-creeper Batillaria attramentaria.</title>
        <authorList>
            <person name="Patra A.K."/>
            <person name="Ho P.T."/>
            <person name="Jun S."/>
            <person name="Lee S.J."/>
            <person name="Kim Y."/>
            <person name="Won Y.J."/>
        </authorList>
    </citation>
    <scope>NUCLEOTIDE SEQUENCE [LARGE SCALE GENOMIC DNA]</scope>
    <source>
        <strain evidence="2">Wonlab-2016</strain>
    </source>
</reference>
<comment type="caution">
    <text evidence="2">The sequence shown here is derived from an EMBL/GenBank/DDBJ whole genome shotgun (WGS) entry which is preliminary data.</text>
</comment>
<dbReference type="AlphaFoldDB" id="A0ABD0KCQ1"/>
<dbReference type="EMBL" id="JACVVK020000203">
    <property type="protein sequence ID" value="KAK7484885.1"/>
    <property type="molecule type" value="Genomic_DNA"/>
</dbReference>
<protein>
    <submittedName>
        <fullName evidence="2">Uncharacterized protein</fullName>
    </submittedName>
</protein>
<proteinExistence type="predicted"/>
<sequence length="90" mass="10429">MNEGVKKRMAEYRARRAAGRTTKERPKTRLDEQQVQTARAAAAEARRKRRAARAPQKKMWDNKRTERERENSCTETTGGVSKSCCFNLTR</sequence>
<evidence type="ECO:0000256" key="1">
    <source>
        <dbReference type="SAM" id="MobiDB-lite"/>
    </source>
</evidence>
<feature type="compositionally biased region" description="Polar residues" evidence="1">
    <location>
        <begin position="73"/>
        <end position="90"/>
    </location>
</feature>
<gene>
    <name evidence="2" type="ORF">BaRGS_00023928</name>
</gene>
<feature type="region of interest" description="Disordered" evidence="1">
    <location>
        <begin position="1"/>
        <end position="90"/>
    </location>
</feature>
<feature type="compositionally biased region" description="Basic residues" evidence="1">
    <location>
        <begin position="46"/>
        <end position="56"/>
    </location>
</feature>
<feature type="compositionally biased region" description="Basic and acidic residues" evidence="1">
    <location>
        <begin position="1"/>
        <end position="14"/>
    </location>
</feature>
<evidence type="ECO:0000313" key="2">
    <source>
        <dbReference type="EMBL" id="KAK7484885.1"/>
    </source>
</evidence>
<name>A0ABD0KCQ1_9CAEN</name>
<keyword evidence="3" id="KW-1185">Reference proteome</keyword>
<dbReference type="Proteomes" id="UP001519460">
    <property type="component" value="Unassembled WGS sequence"/>
</dbReference>
<organism evidence="2 3">
    <name type="scientific">Batillaria attramentaria</name>
    <dbReference type="NCBI Taxonomy" id="370345"/>
    <lineage>
        <taxon>Eukaryota</taxon>
        <taxon>Metazoa</taxon>
        <taxon>Spiralia</taxon>
        <taxon>Lophotrochozoa</taxon>
        <taxon>Mollusca</taxon>
        <taxon>Gastropoda</taxon>
        <taxon>Caenogastropoda</taxon>
        <taxon>Sorbeoconcha</taxon>
        <taxon>Cerithioidea</taxon>
        <taxon>Batillariidae</taxon>
        <taxon>Batillaria</taxon>
    </lineage>
</organism>
<feature type="compositionally biased region" description="Basic and acidic residues" evidence="1">
    <location>
        <begin position="21"/>
        <end position="32"/>
    </location>
</feature>